<feature type="compositionally biased region" description="Basic residues" evidence="1">
    <location>
        <begin position="89"/>
        <end position="101"/>
    </location>
</feature>
<dbReference type="AlphaFoldDB" id="A0AAD9JA59"/>
<sequence>MANRNIWDILNDVNCEPNTLAASPSDFVPATKPADPPLDGAIDVSKVSEEPVGDNQDLTSKSSGISRLTIPKSKLSDIPSLDVIRTRLKLSMKTTNKRPSPRKQVEETAFSPQKKQPKPVTDSQRAKWRERKRRQRERVKLLAEDIKAVDDSGGVEASKYSTAKIADVSDDCSITLSRSCRSETIDTSLTPVQPTTGNVIDSNCNVLQVNGVKSDDDGGITMSTEGGAASVETSLPVQLGDGNGTGQPASSSMESTECGSGPTRVGGLRGGPPHNHHQSGRTDLSDEQTPDQVENGVLPVAAQSEEMTSKSSSGSSKEAISVRDSEMVSDSNDIRITSTLGVVSNDPDKSMGRELAIRDLRMPKTGTKSNAGQIGFFKSNNAPRLGSTLGDHQRQLDDVLGSLHPTSSPRLGPDFFVLDSDTSPSGNDDSSEPSVAQQDIVVANVPLDLSKKQPPCDSGQFTRILDKEESCHSAPNQDDEVPLDLSVKKTNAVIPLAGYHLSSPVRAEGEPNKKAQFEPFCLKPRQDRKVSPVRPLFRGKPVILTTELHRQVALPRENGQVFQAPCLVVRNKQKTPFVEALSESSRGGDQTVNPDYSVFSVKHRLSDMLKKRGVTSGVCTDVNHNCKTVANQTRFTNNNCTPLSIPIYRAKCRPLADQSSSMTPILYSDGRSVRTIPTAHVKPNKLPSGHTEVARSMHATGGVKPKPMGHSAELRKLLDQPAKATAVVSSCTVIDTDSASDGQLMPVLSPHKDSQIDGTFSAKGKEDDTDLDITPPPPALIRQQSPPIAPPRSLGKMTPPNDCATDVIVIDDIEFATDSYADKHPVTTTVAATESWIGSVFQPTANRYADNQSF</sequence>
<dbReference type="Proteomes" id="UP001208570">
    <property type="component" value="Unassembled WGS sequence"/>
</dbReference>
<name>A0AAD9JA59_9ANNE</name>
<protein>
    <submittedName>
        <fullName evidence="2">Uncharacterized protein</fullName>
    </submittedName>
</protein>
<accession>A0AAD9JA59</accession>
<evidence type="ECO:0000313" key="3">
    <source>
        <dbReference type="Proteomes" id="UP001208570"/>
    </source>
</evidence>
<keyword evidence="3" id="KW-1185">Reference proteome</keyword>
<organism evidence="2 3">
    <name type="scientific">Paralvinella palmiformis</name>
    <dbReference type="NCBI Taxonomy" id="53620"/>
    <lineage>
        <taxon>Eukaryota</taxon>
        <taxon>Metazoa</taxon>
        <taxon>Spiralia</taxon>
        <taxon>Lophotrochozoa</taxon>
        <taxon>Annelida</taxon>
        <taxon>Polychaeta</taxon>
        <taxon>Sedentaria</taxon>
        <taxon>Canalipalpata</taxon>
        <taxon>Terebellida</taxon>
        <taxon>Terebelliformia</taxon>
        <taxon>Alvinellidae</taxon>
        <taxon>Paralvinella</taxon>
    </lineage>
</organism>
<feature type="region of interest" description="Disordered" evidence="1">
    <location>
        <begin position="399"/>
        <end position="435"/>
    </location>
</feature>
<feature type="region of interest" description="Disordered" evidence="1">
    <location>
        <begin position="89"/>
        <end position="136"/>
    </location>
</feature>
<proteinExistence type="predicted"/>
<evidence type="ECO:0000256" key="1">
    <source>
        <dbReference type="SAM" id="MobiDB-lite"/>
    </source>
</evidence>
<reference evidence="2" key="1">
    <citation type="journal article" date="2023" name="Mol. Biol. Evol.">
        <title>Third-Generation Sequencing Reveals the Adaptive Role of the Epigenome in Three Deep-Sea Polychaetes.</title>
        <authorList>
            <person name="Perez M."/>
            <person name="Aroh O."/>
            <person name="Sun Y."/>
            <person name="Lan Y."/>
            <person name="Juniper S.K."/>
            <person name="Young C.R."/>
            <person name="Angers B."/>
            <person name="Qian P.Y."/>
        </authorList>
    </citation>
    <scope>NUCLEOTIDE SEQUENCE</scope>
    <source>
        <strain evidence="2">P08H-3</strain>
    </source>
</reference>
<feature type="region of interest" description="Disordered" evidence="1">
    <location>
        <begin position="235"/>
        <end position="326"/>
    </location>
</feature>
<evidence type="ECO:0000313" key="2">
    <source>
        <dbReference type="EMBL" id="KAK2148978.1"/>
    </source>
</evidence>
<feature type="non-terminal residue" evidence="2">
    <location>
        <position position="1"/>
    </location>
</feature>
<feature type="region of interest" description="Disordered" evidence="1">
    <location>
        <begin position="24"/>
        <end position="64"/>
    </location>
</feature>
<dbReference type="EMBL" id="JAODUP010000473">
    <property type="protein sequence ID" value="KAK2148978.1"/>
    <property type="molecule type" value="Genomic_DNA"/>
</dbReference>
<feature type="compositionally biased region" description="Polar residues" evidence="1">
    <location>
        <begin position="420"/>
        <end position="435"/>
    </location>
</feature>
<gene>
    <name evidence="2" type="ORF">LSH36_473g03048</name>
</gene>
<feature type="compositionally biased region" description="Basic residues" evidence="1">
    <location>
        <begin position="126"/>
        <end position="136"/>
    </location>
</feature>
<feature type="compositionally biased region" description="Low complexity" evidence="1">
    <location>
        <begin position="304"/>
        <end position="319"/>
    </location>
</feature>
<feature type="region of interest" description="Disordered" evidence="1">
    <location>
        <begin position="742"/>
        <end position="800"/>
    </location>
</feature>
<comment type="caution">
    <text evidence="2">The sequence shown here is derived from an EMBL/GenBank/DDBJ whole genome shotgun (WGS) entry which is preliminary data.</text>
</comment>
<feature type="compositionally biased region" description="Polar residues" evidence="1">
    <location>
        <begin position="246"/>
        <end position="258"/>
    </location>
</feature>